<evidence type="ECO:0000256" key="7">
    <source>
        <dbReference type="PROSITE-ProRule" id="PRU01363"/>
    </source>
</evidence>
<evidence type="ECO:0000256" key="8">
    <source>
        <dbReference type="SAM" id="MobiDB-lite"/>
    </source>
</evidence>
<feature type="domain" description="Ketosynthase family 3 (KS3)" evidence="9">
    <location>
        <begin position="1"/>
        <end position="165"/>
    </location>
</feature>
<dbReference type="InterPro" id="IPR036291">
    <property type="entry name" value="NAD(P)-bd_dom_sf"/>
</dbReference>
<dbReference type="GO" id="GO:0016491">
    <property type="term" value="F:oxidoreductase activity"/>
    <property type="evidence" value="ECO:0007669"/>
    <property type="project" value="InterPro"/>
</dbReference>
<dbReference type="SUPFAM" id="SSF52151">
    <property type="entry name" value="FabD/lysophospholipase-like"/>
    <property type="match status" value="1"/>
</dbReference>
<proteinExistence type="predicted"/>
<dbReference type="InterPro" id="IPR050091">
    <property type="entry name" value="PKS_NRPS_Biosynth_Enz"/>
</dbReference>
<dbReference type="Pfam" id="PF21089">
    <property type="entry name" value="PKS_DH_N"/>
    <property type="match status" value="1"/>
</dbReference>
<dbReference type="SUPFAM" id="SSF55048">
    <property type="entry name" value="Probable ACP-binding domain of malonyl-CoA ACP transacylase"/>
    <property type="match status" value="1"/>
</dbReference>
<keyword evidence="12" id="KW-1185">Reference proteome</keyword>
<keyword evidence="6 11" id="KW-0012">Acyltransferase</keyword>
<dbReference type="FunFam" id="3.40.366.10:FF:000002">
    <property type="entry name" value="Probable polyketide synthase 2"/>
    <property type="match status" value="1"/>
</dbReference>
<evidence type="ECO:0000256" key="4">
    <source>
        <dbReference type="ARBA" id="ARBA00022679"/>
    </source>
</evidence>
<dbReference type="InterPro" id="IPR049551">
    <property type="entry name" value="PKS_DH_C"/>
</dbReference>
<dbReference type="EMBL" id="VCHX02000018">
    <property type="protein sequence ID" value="TPQ24106.1"/>
    <property type="molecule type" value="Genomic_DNA"/>
</dbReference>
<feature type="active site" description="Proton donor; for dehydratase activity" evidence="7">
    <location>
        <position position="865"/>
    </location>
</feature>
<feature type="region of interest" description="N-terminal hotdog fold" evidence="7">
    <location>
        <begin position="667"/>
        <end position="792"/>
    </location>
</feature>
<evidence type="ECO:0000256" key="1">
    <source>
        <dbReference type="ARBA" id="ARBA00004792"/>
    </source>
</evidence>
<dbReference type="Proteomes" id="UP000317378">
    <property type="component" value="Unassembled WGS sequence"/>
</dbReference>
<dbReference type="SUPFAM" id="SSF53901">
    <property type="entry name" value="Thiolase-like"/>
    <property type="match status" value="1"/>
</dbReference>
<dbReference type="Pfam" id="PF00698">
    <property type="entry name" value="Acyl_transf_1"/>
    <property type="match status" value="1"/>
</dbReference>
<comment type="caution">
    <text evidence="11">The sequence shown here is derived from an EMBL/GenBank/DDBJ whole genome shotgun (WGS) entry which is preliminary data.</text>
</comment>
<dbReference type="InterPro" id="IPR049552">
    <property type="entry name" value="PKS_DH_N"/>
</dbReference>
<feature type="non-terminal residue" evidence="11">
    <location>
        <position position="1281"/>
    </location>
</feature>
<dbReference type="CDD" id="cd00833">
    <property type="entry name" value="PKS"/>
    <property type="match status" value="1"/>
</dbReference>
<dbReference type="PANTHER" id="PTHR43775:SF51">
    <property type="entry name" value="INACTIVE PHENOLPHTHIOCEROL SYNTHESIS POLYKETIDE SYNTHASE TYPE I PKS1-RELATED"/>
    <property type="match status" value="1"/>
</dbReference>
<dbReference type="InterPro" id="IPR020843">
    <property type="entry name" value="ER"/>
</dbReference>
<keyword evidence="5" id="KW-0511">Multifunctional enzyme</keyword>
<protein>
    <submittedName>
        <fullName evidence="11">Acyltransferase domain-containing protein</fullName>
    </submittedName>
</protein>
<dbReference type="SMART" id="SM00826">
    <property type="entry name" value="PKS_DH"/>
    <property type="match status" value="1"/>
</dbReference>
<keyword evidence="3" id="KW-0597">Phosphoprotein</keyword>
<evidence type="ECO:0000313" key="11">
    <source>
        <dbReference type="EMBL" id="TPQ24106.1"/>
    </source>
</evidence>
<dbReference type="PROSITE" id="PS52004">
    <property type="entry name" value="KS3_2"/>
    <property type="match status" value="1"/>
</dbReference>
<accession>A0A505DRZ8</accession>
<feature type="region of interest" description="C-terminal hotdog fold" evidence="7">
    <location>
        <begin position="804"/>
        <end position="943"/>
    </location>
</feature>
<dbReference type="GO" id="GO:0004312">
    <property type="term" value="F:fatty acid synthase activity"/>
    <property type="evidence" value="ECO:0007669"/>
    <property type="project" value="TreeGrafter"/>
</dbReference>
<dbReference type="Gene3D" id="3.10.129.110">
    <property type="entry name" value="Polyketide synthase dehydratase"/>
    <property type="match status" value="1"/>
</dbReference>
<dbReference type="OrthoDB" id="9778690at2"/>
<dbReference type="InterPro" id="IPR001227">
    <property type="entry name" value="Ac_transferase_dom_sf"/>
</dbReference>
<evidence type="ECO:0000256" key="5">
    <source>
        <dbReference type="ARBA" id="ARBA00023268"/>
    </source>
</evidence>
<dbReference type="RefSeq" id="WP_119098357.1">
    <property type="nucleotide sequence ID" value="NZ_QXMJ01000018.1"/>
</dbReference>
<dbReference type="Pfam" id="PF22621">
    <property type="entry name" value="CurL-like_PKS_C"/>
    <property type="match status" value="1"/>
</dbReference>
<dbReference type="SMART" id="SM00829">
    <property type="entry name" value="PKS_ER"/>
    <property type="match status" value="1"/>
</dbReference>
<dbReference type="InterPro" id="IPR016035">
    <property type="entry name" value="Acyl_Trfase/lysoPLipase"/>
</dbReference>
<dbReference type="Pfam" id="PF22953">
    <property type="entry name" value="SpnB_Rossmann"/>
    <property type="match status" value="1"/>
</dbReference>
<dbReference type="InterPro" id="IPR016039">
    <property type="entry name" value="Thiolase-like"/>
</dbReference>
<dbReference type="CDD" id="cd05195">
    <property type="entry name" value="enoyl_red"/>
    <property type="match status" value="1"/>
</dbReference>
<organism evidence="11 12">
    <name type="scientific">Streptomyces sporangiiformans</name>
    <dbReference type="NCBI Taxonomy" id="2315329"/>
    <lineage>
        <taxon>Bacteria</taxon>
        <taxon>Bacillati</taxon>
        <taxon>Actinomycetota</taxon>
        <taxon>Actinomycetes</taxon>
        <taxon>Kitasatosporales</taxon>
        <taxon>Streptomycetaceae</taxon>
        <taxon>Streptomyces</taxon>
    </lineage>
</organism>
<keyword evidence="4 11" id="KW-0808">Transferase</keyword>
<dbReference type="InterPro" id="IPR055123">
    <property type="entry name" value="SpnB-like_Rossmann"/>
</dbReference>
<dbReference type="Gene3D" id="3.40.366.10">
    <property type="entry name" value="Malonyl-Coenzyme A Acyl Carrier Protein, domain 2"/>
    <property type="match status" value="1"/>
</dbReference>
<feature type="active site" description="Proton acceptor; for dehydratase activity" evidence="7">
    <location>
        <position position="699"/>
    </location>
</feature>
<name>A0A505DRZ8_9ACTN</name>
<evidence type="ECO:0000313" key="12">
    <source>
        <dbReference type="Proteomes" id="UP000317378"/>
    </source>
</evidence>
<dbReference type="InterPro" id="IPR011032">
    <property type="entry name" value="GroES-like_sf"/>
</dbReference>
<comment type="pathway">
    <text evidence="1">Antibiotic biosynthesis.</text>
</comment>
<dbReference type="SMART" id="SM00827">
    <property type="entry name" value="PKS_AT"/>
    <property type="match status" value="1"/>
</dbReference>
<dbReference type="PROSITE" id="PS52019">
    <property type="entry name" value="PKS_MFAS_DH"/>
    <property type="match status" value="1"/>
</dbReference>
<dbReference type="Gene3D" id="3.40.50.11460">
    <property type="match status" value="1"/>
</dbReference>
<dbReference type="SUPFAM" id="SSF50129">
    <property type="entry name" value="GroES-like"/>
    <property type="match status" value="1"/>
</dbReference>
<dbReference type="Gene3D" id="3.30.70.3290">
    <property type="match status" value="1"/>
</dbReference>
<evidence type="ECO:0000256" key="3">
    <source>
        <dbReference type="ARBA" id="ARBA00022553"/>
    </source>
</evidence>
<dbReference type="InterPro" id="IPR042104">
    <property type="entry name" value="PKS_dehydratase_sf"/>
</dbReference>
<dbReference type="InterPro" id="IPR014043">
    <property type="entry name" value="Acyl_transferase_dom"/>
</dbReference>
<dbReference type="Gene3D" id="3.40.47.10">
    <property type="match status" value="1"/>
</dbReference>
<feature type="region of interest" description="Disordered" evidence="8">
    <location>
        <begin position="1"/>
        <end position="23"/>
    </location>
</feature>
<evidence type="ECO:0000256" key="6">
    <source>
        <dbReference type="ARBA" id="ARBA00023315"/>
    </source>
</evidence>
<dbReference type="InterPro" id="IPR020841">
    <property type="entry name" value="PKS_Beta-ketoAc_synthase_dom"/>
</dbReference>
<feature type="non-terminal residue" evidence="11">
    <location>
        <position position="1"/>
    </location>
</feature>
<dbReference type="Gene3D" id="3.90.180.10">
    <property type="entry name" value="Medium-chain alcohol dehydrogenases, catalytic domain"/>
    <property type="match status" value="1"/>
</dbReference>
<dbReference type="GO" id="GO:0006633">
    <property type="term" value="P:fatty acid biosynthetic process"/>
    <property type="evidence" value="ECO:0007669"/>
    <property type="project" value="TreeGrafter"/>
</dbReference>
<gene>
    <name evidence="11" type="ORF">FGD71_000535</name>
</gene>
<dbReference type="InterPro" id="IPR020807">
    <property type="entry name" value="PKS_DH"/>
</dbReference>
<evidence type="ECO:0000259" key="10">
    <source>
        <dbReference type="PROSITE" id="PS52019"/>
    </source>
</evidence>
<reference evidence="11 12" key="1">
    <citation type="submission" date="2019-06" db="EMBL/GenBank/DDBJ databases">
        <title>Streptomyces sporangiiformans sp. nov., a novel actinomycete isolated from soil in Mount Song.</title>
        <authorList>
            <person name="Han L."/>
        </authorList>
    </citation>
    <scope>NUCLEOTIDE SEQUENCE [LARGE SCALE GENOMIC DNA]</scope>
    <source>
        <strain evidence="11 12">NEAU-SSA 1</strain>
    </source>
</reference>
<feature type="domain" description="PKS/mFAS DH" evidence="10">
    <location>
        <begin position="667"/>
        <end position="943"/>
    </location>
</feature>
<sequence length="1281" mass="132440">VRGSAVNQDGASNGLTAPNGPSQQRVIRQAFANARLSPADVDAVEAHGTGTALGDPIEAQALLATYGQDRDADQPLWLGSIKSNIGHSQAAAGVAGVIKMVMAMRHGILPRTLHADEPTPEVDWESGAVSLLHAATPWPASGRPYRAAVSAFGISGTNAHAILEAAPAEQAAVAGRTAHGAYAAPAEQAVPVGHREQPGAHGMFASTEGAAPLPWVLSARTPQALAAQADRLRRHVAELPGASVADIGHALATTRSALDHRAAVVGRDTEEFLRGLAALAEGTPAPHTVTGEQRPAGKLAVLFTGQGSQRAAMGRELHAAYPVFAEAFDAVCAELDQHLERPLKEVLFAAEGTADAALLDRTDFTQAALFAVEAALYRLVEAHGIRPAYLMGHSIGELTAAHVAGVLSTADAAALVAARGRLMQALPSGGVMIALQATEKEVLPQLAGHEERLSIAAVNGPTATVIAGDADAAEAVAEHWRAQGRKAKRLNVSHAFHSPRMEPMLAEFARVAERLTYAAPRIPVVSNVTGAVADVVSPDYWVRHVRQAVRFLDGMRALDSLGVTTYLELGPDGVLTGLGQDCLPGDAGALFVAVQRAGRPEPQALTTALATLHVHGATVDLAAAFAGHRTRHVDLPTYAFQRKQYWLAPAGRGVGDVSSAGLDAAHHPMLAAATDLPDGGGTLFTGLVSRRTHPWLADHAVAGEVLLPGTAFVELAMVAGDSVDCDRLDELTLEAPLVLPERGGVRLRVVVGEPDDEGGRSVTLHSRPEDAAADQPWIRNGSGWLSPTPPEPDFDFAVWPPADATPVDTADLYTGLTEAGLGYGPAFQGLRAAWRQGDDVFAEVALPEAQREAAGTFGLHPALLDAALHAVALGGLVENAGGPGLPFAWSGVSVHAIGAATLRVRISPAGGHSVTLAVADGTGVPVAVVESLAFRPLAAKALTDGHQDRANASLYLIDWTTVPAPEVPGQLGAWAVLGADDFGIGAAMAEAGTLVETHEDLTALARTTKSTGAAPDVVVISCPPGAAPREQTCRILELLQGWLADETLTASRLLVVTRGAVTATAAETGKTGPDLAGAAVWGLLRSAQSENPDRILLVDLDPGAAPGTLTLPLVAGLDEPQLAVRAGRALAPRLARSGSSAAMLPPAGERAWHLATTGEGTLENLSLVPSPDALEPLAEGEVRVAVRAAGVNFRDALIALGMYPGAATLGSEGAGVVTEVGPGVTELAVGDRVMGLIGHSFGPYAVTDSRFLARVPDDWSFERAATTPIVFLTALFGLRDL</sequence>
<dbReference type="SMART" id="SM00825">
    <property type="entry name" value="PKS_KS"/>
    <property type="match status" value="1"/>
</dbReference>
<dbReference type="Pfam" id="PF14765">
    <property type="entry name" value="PS-DH"/>
    <property type="match status" value="1"/>
</dbReference>
<evidence type="ECO:0000259" key="9">
    <source>
        <dbReference type="PROSITE" id="PS52004"/>
    </source>
</evidence>
<dbReference type="PANTHER" id="PTHR43775">
    <property type="entry name" value="FATTY ACID SYNTHASE"/>
    <property type="match status" value="1"/>
</dbReference>
<dbReference type="SUPFAM" id="SSF51735">
    <property type="entry name" value="NAD(P)-binding Rossmann-fold domains"/>
    <property type="match status" value="1"/>
</dbReference>
<keyword evidence="2" id="KW-0596">Phosphopantetheine</keyword>
<dbReference type="Pfam" id="PF02801">
    <property type="entry name" value="Ketoacyl-synt_C"/>
    <property type="match status" value="1"/>
</dbReference>
<dbReference type="InterPro" id="IPR014031">
    <property type="entry name" value="Ketoacyl_synth_C"/>
</dbReference>
<dbReference type="Pfam" id="PF08240">
    <property type="entry name" value="ADH_N"/>
    <property type="match status" value="1"/>
</dbReference>
<evidence type="ECO:0000256" key="2">
    <source>
        <dbReference type="ARBA" id="ARBA00022450"/>
    </source>
</evidence>
<dbReference type="InterPro" id="IPR016036">
    <property type="entry name" value="Malonyl_transacylase_ACP-bd"/>
</dbReference>
<dbReference type="InterPro" id="IPR013154">
    <property type="entry name" value="ADH-like_N"/>
</dbReference>
<dbReference type="InterPro" id="IPR049900">
    <property type="entry name" value="PKS_mFAS_DH"/>
</dbReference>